<feature type="domain" description="Penicillin-binding protein transpeptidase" evidence="5">
    <location>
        <begin position="238"/>
        <end position="521"/>
    </location>
</feature>
<evidence type="ECO:0000259" key="5">
    <source>
        <dbReference type="Pfam" id="PF00905"/>
    </source>
</evidence>
<dbReference type="Gene3D" id="3.40.710.10">
    <property type="entry name" value="DD-peptidase/beta-lactamase superfamily"/>
    <property type="match status" value="1"/>
</dbReference>
<sequence>MSTLVARPLPARRSSDQRHALVAVAHVRLMMLMLLIGAGFLLVIVRIALLGLLGSPAGAATLTVNPVVRADILDRNGQPLARTIEAWTIGVRPAELLGDRQGLADRLAAAMPEHDSAWYLQRLTMKAKFTYLDKHASPAMVNQIHALGEPGIVFAREPERLYPQSTMAAHALGYIGPTATDPNIMGRAGIERAFDTRLTDPRHRGEPIALSIDARVQTAMESELGRAMITFQAKAATGLVLDVHTGEVLAMVSLPVYNPNKLTGTTSDALRNNVTQSVYELGSTFKPITMATAIQSGTITSMARRFDATAPLKVGGFTIHDERGDPKRWLNIPETLIYSSNVATARIADELGKDKLSAMFTGMGFGERPSIELRERAGPIWPRYWGRTTVMTTAYGHGIAVTPLHLANAYATMVNGGIWRPTTLLKVAPGQAPAGRRVLSEATSARMRQLLRLVCLYGTGRKGDAPGYRVGGKTGTAEAASNGGYDHHRNVATFVAAFPMDAPRYVVLAMLDSPEGTRETAGWKTAAWNAAPVVGRVIARTGAILGVMPDARRDVDISDLRPMLTLVAGATPPSGAEEQ</sequence>
<comment type="caution">
    <text evidence="7">The sequence shown here is derived from an EMBL/GenBank/DDBJ whole genome shotgun (WGS) entry which is preliminary data.</text>
</comment>
<keyword evidence="3 4" id="KW-0472">Membrane</keyword>
<organism evidence="7 8">
    <name type="scientific">Sphingomonas echinoides</name>
    <dbReference type="NCBI Taxonomy" id="59803"/>
    <lineage>
        <taxon>Bacteria</taxon>
        <taxon>Pseudomonadati</taxon>
        <taxon>Pseudomonadota</taxon>
        <taxon>Alphaproteobacteria</taxon>
        <taxon>Sphingomonadales</taxon>
        <taxon>Sphingomonadaceae</taxon>
        <taxon>Sphingomonas</taxon>
    </lineage>
</organism>
<dbReference type="InterPro" id="IPR050515">
    <property type="entry name" value="Beta-lactam/transpept"/>
</dbReference>
<dbReference type="SUPFAM" id="SSF56601">
    <property type="entry name" value="beta-lactamase/transpeptidase-like"/>
    <property type="match status" value="1"/>
</dbReference>
<keyword evidence="2" id="KW-0121">Carboxypeptidase</keyword>
<protein>
    <submittedName>
        <fullName evidence="7">Penicillin-binding protein 2</fullName>
    </submittedName>
</protein>
<comment type="subcellular location">
    <subcellularLocation>
        <location evidence="1">Membrane</location>
    </subcellularLocation>
</comment>
<dbReference type="Pfam" id="PF00905">
    <property type="entry name" value="Transpeptidase"/>
    <property type="match status" value="1"/>
</dbReference>
<dbReference type="Gene3D" id="3.30.450.330">
    <property type="match status" value="1"/>
</dbReference>
<evidence type="ECO:0000256" key="3">
    <source>
        <dbReference type="ARBA" id="ARBA00023136"/>
    </source>
</evidence>
<dbReference type="Proteomes" id="UP001279660">
    <property type="component" value="Unassembled WGS sequence"/>
</dbReference>
<evidence type="ECO:0000256" key="1">
    <source>
        <dbReference type="ARBA" id="ARBA00004370"/>
    </source>
</evidence>
<dbReference type="InterPro" id="IPR012338">
    <property type="entry name" value="Beta-lactam/transpept-like"/>
</dbReference>
<dbReference type="InterPro" id="IPR036138">
    <property type="entry name" value="PBP_dimer_sf"/>
</dbReference>
<keyword evidence="2" id="KW-0645">Protease</keyword>
<keyword evidence="4" id="KW-0812">Transmembrane</keyword>
<accession>A0ABU4PJJ3</accession>
<evidence type="ECO:0000259" key="6">
    <source>
        <dbReference type="Pfam" id="PF03717"/>
    </source>
</evidence>
<evidence type="ECO:0000313" key="7">
    <source>
        <dbReference type="EMBL" id="MDX5984017.1"/>
    </source>
</evidence>
<dbReference type="InterPro" id="IPR001460">
    <property type="entry name" value="PCN-bd_Tpept"/>
</dbReference>
<feature type="domain" description="Penicillin-binding protein dimerisation" evidence="6">
    <location>
        <begin position="66"/>
        <end position="198"/>
    </location>
</feature>
<name>A0ABU4PJJ3_9SPHN</name>
<keyword evidence="4" id="KW-1133">Transmembrane helix</keyword>
<proteinExistence type="predicted"/>
<dbReference type="Pfam" id="PF03717">
    <property type="entry name" value="PBP_dimer"/>
    <property type="match status" value="1"/>
</dbReference>
<gene>
    <name evidence="7" type="ORF">SIL82_07080</name>
</gene>
<reference evidence="7 8" key="1">
    <citation type="submission" date="2023-11" db="EMBL/GenBank/DDBJ databases">
        <title>MicrobeMod: A computational toolkit for identifying prokaryotic methylation and restriction-modification with nanopore sequencing.</title>
        <authorList>
            <person name="Crits-Christoph A."/>
            <person name="Kang S.C."/>
            <person name="Lee H."/>
            <person name="Ostrov N."/>
        </authorList>
    </citation>
    <scope>NUCLEOTIDE SEQUENCE [LARGE SCALE GENOMIC DNA]</scope>
    <source>
        <strain evidence="7 8">ATCC 14820</strain>
    </source>
</reference>
<dbReference type="PANTHER" id="PTHR30627:SF1">
    <property type="entry name" value="PEPTIDOGLYCAN D,D-TRANSPEPTIDASE FTSI"/>
    <property type="match status" value="1"/>
</dbReference>
<feature type="transmembrane region" description="Helical" evidence="4">
    <location>
        <begin position="21"/>
        <end position="45"/>
    </location>
</feature>
<dbReference type="InterPro" id="IPR005311">
    <property type="entry name" value="PBP_dimer"/>
</dbReference>
<dbReference type="SUPFAM" id="SSF56519">
    <property type="entry name" value="Penicillin binding protein dimerisation domain"/>
    <property type="match status" value="1"/>
</dbReference>
<dbReference type="PANTHER" id="PTHR30627">
    <property type="entry name" value="PEPTIDOGLYCAN D,D-TRANSPEPTIDASE"/>
    <property type="match status" value="1"/>
</dbReference>
<dbReference type="RefSeq" id="WP_010404016.1">
    <property type="nucleotide sequence ID" value="NZ_JAWXXV010000001.1"/>
</dbReference>
<evidence type="ECO:0000313" key="8">
    <source>
        <dbReference type="Proteomes" id="UP001279660"/>
    </source>
</evidence>
<dbReference type="EMBL" id="JAWXXV010000001">
    <property type="protein sequence ID" value="MDX5984017.1"/>
    <property type="molecule type" value="Genomic_DNA"/>
</dbReference>
<keyword evidence="2" id="KW-0378">Hydrolase</keyword>
<dbReference type="Gene3D" id="3.90.1310.10">
    <property type="entry name" value="Penicillin-binding protein 2a (Domain 2)"/>
    <property type="match status" value="1"/>
</dbReference>
<evidence type="ECO:0000256" key="4">
    <source>
        <dbReference type="SAM" id="Phobius"/>
    </source>
</evidence>
<keyword evidence="8" id="KW-1185">Reference proteome</keyword>
<evidence type="ECO:0000256" key="2">
    <source>
        <dbReference type="ARBA" id="ARBA00022645"/>
    </source>
</evidence>